<sequence length="54" mass="6079">MSPDAAPNACSIDRRETMRRSPSSRLPPLAGDALRRRRIAFRASRFASDRIHGK</sequence>
<evidence type="ECO:0000313" key="2">
    <source>
        <dbReference type="EMBL" id="MDW9256941.1"/>
    </source>
</evidence>
<evidence type="ECO:0000256" key="1">
    <source>
        <dbReference type="SAM" id="MobiDB-lite"/>
    </source>
</evidence>
<reference evidence="2" key="1">
    <citation type="submission" date="2018-08" db="EMBL/GenBank/DDBJ databases">
        <title>Identification of Burkholderia cepacia strains that express a Burkholderia pseudomallei-like capsular polysaccharide.</title>
        <authorList>
            <person name="Burtnick M.N."/>
            <person name="Vongsouvath M."/>
            <person name="Newton P."/>
            <person name="Wuthiekanun V."/>
            <person name="Limmathurotsakul D."/>
            <person name="Brett P.J."/>
            <person name="Chantratita N."/>
            <person name="Dance D.A."/>
        </authorList>
    </citation>
    <scope>NUCLEOTIDE SEQUENCE</scope>
    <source>
        <strain evidence="2">SBXCC001</strain>
    </source>
</reference>
<evidence type="ECO:0000313" key="3">
    <source>
        <dbReference type="Proteomes" id="UP001272137"/>
    </source>
</evidence>
<dbReference type="AlphaFoldDB" id="A0AAW9D4U3"/>
<dbReference type="EMBL" id="QXCT01000002">
    <property type="protein sequence ID" value="MDW9256941.1"/>
    <property type="molecule type" value="Genomic_DNA"/>
</dbReference>
<organism evidence="2 3">
    <name type="scientific">Burkholderia thailandensis</name>
    <dbReference type="NCBI Taxonomy" id="57975"/>
    <lineage>
        <taxon>Bacteria</taxon>
        <taxon>Pseudomonadati</taxon>
        <taxon>Pseudomonadota</taxon>
        <taxon>Betaproteobacteria</taxon>
        <taxon>Burkholderiales</taxon>
        <taxon>Burkholderiaceae</taxon>
        <taxon>Burkholderia</taxon>
        <taxon>pseudomallei group</taxon>
    </lineage>
</organism>
<comment type="caution">
    <text evidence="2">The sequence shown here is derived from an EMBL/GenBank/DDBJ whole genome shotgun (WGS) entry which is preliminary data.</text>
</comment>
<feature type="region of interest" description="Disordered" evidence="1">
    <location>
        <begin position="1"/>
        <end position="31"/>
    </location>
</feature>
<proteinExistence type="predicted"/>
<gene>
    <name evidence="2" type="ORF">C7S16_1034</name>
</gene>
<protein>
    <submittedName>
        <fullName evidence="2">Uncharacterized protein</fullName>
    </submittedName>
</protein>
<name>A0AAW9D4U3_BURTH</name>
<dbReference type="Proteomes" id="UP001272137">
    <property type="component" value="Unassembled WGS sequence"/>
</dbReference>
<accession>A0AAW9D4U3</accession>